<evidence type="ECO:0000256" key="1">
    <source>
        <dbReference type="ARBA" id="ARBA00005953"/>
    </source>
</evidence>
<evidence type="ECO:0000313" key="5">
    <source>
        <dbReference type="Proteomes" id="UP000184089"/>
    </source>
</evidence>
<comment type="similarity">
    <text evidence="1">Belongs to the 4-hydroxybenzoyl-CoA thioesterase family.</text>
</comment>
<evidence type="ECO:0000259" key="3">
    <source>
        <dbReference type="Pfam" id="PF03061"/>
    </source>
</evidence>
<feature type="domain" description="Thioesterase" evidence="3">
    <location>
        <begin position="17"/>
        <end position="100"/>
    </location>
</feature>
<dbReference type="EMBL" id="FQVY01000002">
    <property type="protein sequence ID" value="SHG00530.1"/>
    <property type="molecule type" value="Genomic_DNA"/>
</dbReference>
<dbReference type="SUPFAM" id="SSF54637">
    <property type="entry name" value="Thioesterase/thiol ester dehydrase-isomerase"/>
    <property type="match status" value="1"/>
</dbReference>
<keyword evidence="2 4" id="KW-0378">Hydrolase</keyword>
<dbReference type="InterPro" id="IPR050563">
    <property type="entry name" value="4-hydroxybenzoyl-CoA_TE"/>
</dbReference>
<dbReference type="AlphaFoldDB" id="A0AAQ1MCN1"/>
<dbReference type="PANTHER" id="PTHR31793">
    <property type="entry name" value="4-HYDROXYBENZOYL-COA THIOESTERASE FAMILY MEMBER"/>
    <property type="match status" value="1"/>
</dbReference>
<sequence>MRYRTQIAVRYAETDRMGIAHHSVYPIWYEQARSEFVAALGLPYSQMEEEGVLTPLSALECRFKGSCTYEDRLCVEVWVDRLTPAWVVFAYQIFKEGEKRPINTGSTTHGWTEPDLRPLNLKKRRPDIYQLVLSAMEGEGG</sequence>
<dbReference type="Pfam" id="PF03061">
    <property type="entry name" value="4HBT"/>
    <property type="match status" value="1"/>
</dbReference>
<evidence type="ECO:0000313" key="4">
    <source>
        <dbReference type="EMBL" id="SHG00530.1"/>
    </source>
</evidence>
<dbReference type="InterPro" id="IPR029069">
    <property type="entry name" value="HotDog_dom_sf"/>
</dbReference>
<dbReference type="PIRSF" id="PIRSF003230">
    <property type="entry name" value="YbgC"/>
    <property type="match status" value="1"/>
</dbReference>
<dbReference type="CDD" id="cd00586">
    <property type="entry name" value="4HBT"/>
    <property type="match status" value="1"/>
</dbReference>
<name>A0AAQ1MCN1_9FIRM</name>
<dbReference type="InterPro" id="IPR006683">
    <property type="entry name" value="Thioestr_dom"/>
</dbReference>
<accession>A0AAQ1MCN1</accession>
<dbReference type="GO" id="GO:0047617">
    <property type="term" value="F:fatty acyl-CoA hydrolase activity"/>
    <property type="evidence" value="ECO:0007669"/>
    <property type="project" value="TreeGrafter"/>
</dbReference>
<comment type="caution">
    <text evidence="4">The sequence shown here is derived from an EMBL/GenBank/DDBJ whole genome shotgun (WGS) entry which is preliminary data.</text>
</comment>
<dbReference type="PANTHER" id="PTHR31793:SF27">
    <property type="entry name" value="NOVEL THIOESTERASE SUPERFAMILY DOMAIN AND SAPOSIN A-TYPE DOMAIN CONTAINING PROTEIN (0610012H03RIK)"/>
    <property type="match status" value="1"/>
</dbReference>
<dbReference type="RefSeq" id="WP_021659053.1">
    <property type="nucleotide sequence ID" value="NZ_FQVY01000002.1"/>
</dbReference>
<protein>
    <submittedName>
        <fullName evidence="4">Acyl-CoA thioester hydrolase</fullName>
    </submittedName>
</protein>
<reference evidence="5" key="1">
    <citation type="submission" date="2016-11" db="EMBL/GenBank/DDBJ databases">
        <authorList>
            <person name="Jaros S."/>
            <person name="Januszkiewicz K."/>
            <person name="Wedrychowicz H."/>
        </authorList>
    </citation>
    <scope>NUCLEOTIDE SEQUENCE [LARGE SCALE GENOMIC DNA]</scope>
    <source>
        <strain evidence="5">DSM 4029</strain>
    </source>
</reference>
<proteinExistence type="inferred from homology"/>
<evidence type="ECO:0000256" key="2">
    <source>
        <dbReference type="ARBA" id="ARBA00022801"/>
    </source>
</evidence>
<dbReference type="Gene3D" id="3.10.129.10">
    <property type="entry name" value="Hotdog Thioesterase"/>
    <property type="match status" value="1"/>
</dbReference>
<dbReference type="InterPro" id="IPR006684">
    <property type="entry name" value="YbgC/YbaW"/>
</dbReference>
<organism evidence="4 5">
    <name type="scientific">Bittarella massiliensis</name>
    <name type="common">ex Durand et al. 2017</name>
    <dbReference type="NCBI Taxonomy" id="1720313"/>
    <lineage>
        <taxon>Bacteria</taxon>
        <taxon>Bacillati</taxon>
        <taxon>Bacillota</taxon>
        <taxon>Clostridia</taxon>
        <taxon>Eubacteriales</taxon>
        <taxon>Oscillospiraceae</taxon>
        <taxon>Bittarella (ex Durand et al. 2017)</taxon>
    </lineage>
</organism>
<dbReference type="Proteomes" id="UP000184089">
    <property type="component" value="Unassembled WGS sequence"/>
</dbReference>
<gene>
    <name evidence="4" type="ORF">SAMN05444424_1119</name>
</gene>